<sequence>MTLYLNLRQGALGYGLREVPDPLEGDGLVARPTLKRLEHRDFAARLDNRSVVFAVHGFNVSYDRGLRSVARLEAALKPLLPADFVVVGVLWPGDFLIPAINYPGEWRDAVEGGRHLALYADTWLRGARDLHFLSHSLGGRLALEATARLGRKAGQVCLTAPATDDDCLESPYDASVRNARGLTYLASKRDMVLKAAYRIGDWAGDLFFGDDDAATRGALGWHGARWPRTDQPGVQGEQIAKADNYGHGSYFPPGKPGEAISLQQSRVATYVAQFLRGGPARW</sequence>
<dbReference type="InterPro" id="IPR029058">
    <property type="entry name" value="AB_hydrolase_fold"/>
</dbReference>
<dbReference type="Gene3D" id="3.40.50.1820">
    <property type="entry name" value="alpha/beta hydrolase"/>
    <property type="match status" value="1"/>
</dbReference>
<protein>
    <recommendedName>
        <fullName evidence="3">Alpha/beta hydrolase</fullName>
    </recommendedName>
</protein>
<evidence type="ECO:0000313" key="2">
    <source>
        <dbReference type="Proteomes" id="UP000056905"/>
    </source>
</evidence>
<evidence type="ECO:0008006" key="3">
    <source>
        <dbReference type="Google" id="ProtNLM"/>
    </source>
</evidence>
<dbReference type="AlphaFoldDB" id="A0A0P0NX64"/>
<dbReference type="Pfam" id="PF05990">
    <property type="entry name" value="DUF900"/>
    <property type="match status" value="1"/>
</dbReference>
<dbReference type="OrthoDB" id="7170026at2"/>
<dbReference type="KEGG" id="chq:AQ619_01735"/>
<dbReference type="RefSeq" id="WP_062143398.1">
    <property type="nucleotide sequence ID" value="NZ_CP013002.1"/>
</dbReference>
<gene>
    <name evidence="1" type="ORF">AQ619_01735</name>
</gene>
<dbReference type="SUPFAM" id="SSF53474">
    <property type="entry name" value="alpha/beta-Hydrolases"/>
    <property type="match status" value="1"/>
</dbReference>
<dbReference type="EMBL" id="CP013002">
    <property type="protein sequence ID" value="ALL12183.1"/>
    <property type="molecule type" value="Genomic_DNA"/>
</dbReference>
<accession>A0A0P0NX64</accession>
<dbReference type="InterPro" id="IPR010297">
    <property type="entry name" value="DUF900_hydrolase"/>
</dbReference>
<evidence type="ECO:0000313" key="1">
    <source>
        <dbReference type="EMBL" id="ALL12183.1"/>
    </source>
</evidence>
<reference evidence="1 2" key="1">
    <citation type="submission" date="2015-10" db="EMBL/GenBank/DDBJ databases">
        <title>Conservation of the essential genome among Caulobacter and Brevundimonas species.</title>
        <authorList>
            <person name="Scott D."/>
            <person name="Ely B."/>
        </authorList>
    </citation>
    <scope>NUCLEOTIDE SEQUENCE [LARGE SCALE GENOMIC DNA]</scope>
    <source>
        <strain evidence="1 2">CB4</strain>
    </source>
</reference>
<dbReference type="STRING" id="69395.AQ619_01735"/>
<keyword evidence="2" id="KW-1185">Reference proteome</keyword>
<organism evidence="1 2">
    <name type="scientific">Caulobacter henricii</name>
    <dbReference type="NCBI Taxonomy" id="69395"/>
    <lineage>
        <taxon>Bacteria</taxon>
        <taxon>Pseudomonadati</taxon>
        <taxon>Pseudomonadota</taxon>
        <taxon>Alphaproteobacteria</taxon>
        <taxon>Caulobacterales</taxon>
        <taxon>Caulobacteraceae</taxon>
        <taxon>Caulobacter</taxon>
    </lineage>
</organism>
<dbReference type="Proteomes" id="UP000056905">
    <property type="component" value="Chromosome"/>
</dbReference>
<proteinExistence type="predicted"/>
<name>A0A0P0NX64_9CAUL</name>